<sequence length="122" mass="14067">MTIRLFHFPDPVLVEGWWRSDWRFTLPETADTSTFEVPLPPEDFREAVVVIRTTEGGSEITVRTFDRSGPEIAVSLITYLSLVALRLKEEYGDEVAFEGHRDHPLFTVSRRPSDPPQTHIRE</sequence>
<evidence type="ECO:0000313" key="1">
    <source>
        <dbReference type="EMBL" id="ONF73676.1"/>
    </source>
</evidence>
<proteinExistence type="predicted"/>
<accession>A0A1W2M2C8</accession>
<name>A0A1W2M2C8_9PSEU</name>
<protein>
    <recommendedName>
        <fullName evidence="3">Activator of Hsp90 ATPase homolog 1-like protein</fullName>
    </recommendedName>
</protein>
<dbReference type="AlphaFoldDB" id="A0A1W2M2C8"/>
<dbReference type="OrthoDB" id="5694214at2"/>
<reference evidence="1 2" key="1">
    <citation type="submission" date="2016-12" db="EMBL/GenBank/DDBJ databases">
        <title>Amycolatopsis keratiniphila subsp. keratiniphila genome sequencing and assembly.</title>
        <authorList>
            <person name="Mayilraj S."/>
            <person name="Kaur N."/>
        </authorList>
    </citation>
    <scope>NUCLEOTIDE SEQUENCE [LARGE SCALE GENOMIC DNA]</scope>
    <source>
        <strain evidence="1 2">DSM 44409</strain>
    </source>
</reference>
<gene>
    <name evidence="1" type="ORF">AVR91_0206090</name>
</gene>
<evidence type="ECO:0008006" key="3">
    <source>
        <dbReference type="Google" id="ProtNLM"/>
    </source>
</evidence>
<dbReference type="RefSeq" id="WP_063274804.1">
    <property type="nucleotide sequence ID" value="NZ_LQMT02000007.1"/>
</dbReference>
<dbReference type="Proteomes" id="UP000076660">
    <property type="component" value="Unassembled WGS sequence"/>
</dbReference>
<evidence type="ECO:0000313" key="2">
    <source>
        <dbReference type="Proteomes" id="UP000076660"/>
    </source>
</evidence>
<dbReference type="EMBL" id="LQMT02000007">
    <property type="protein sequence ID" value="ONF73676.1"/>
    <property type="molecule type" value="Genomic_DNA"/>
</dbReference>
<comment type="caution">
    <text evidence="1">The sequence shown here is derived from an EMBL/GenBank/DDBJ whole genome shotgun (WGS) entry which is preliminary data.</text>
</comment>
<organism evidence="1 2">
    <name type="scientific">Amycolatopsis keratiniphila subsp. keratiniphila</name>
    <dbReference type="NCBI Taxonomy" id="227715"/>
    <lineage>
        <taxon>Bacteria</taxon>
        <taxon>Bacillati</taxon>
        <taxon>Actinomycetota</taxon>
        <taxon>Actinomycetes</taxon>
        <taxon>Pseudonocardiales</taxon>
        <taxon>Pseudonocardiaceae</taxon>
        <taxon>Amycolatopsis</taxon>
        <taxon>Amycolatopsis japonica group</taxon>
    </lineage>
</organism>